<dbReference type="EMBL" id="JAMKFB020000015">
    <property type="protein sequence ID" value="KAL0173841.1"/>
    <property type="molecule type" value="Genomic_DNA"/>
</dbReference>
<feature type="non-terminal residue" evidence="1">
    <location>
        <position position="97"/>
    </location>
</feature>
<sequence>MDALPHLEYLLLLLDQGERLLKDLTKLFLVLANITRYPDDVLCTGFRCLCGVGSLLCVVAQQSTASARVPRPSGSTLVCRQPSYALLLHPFGLPGSS</sequence>
<protein>
    <submittedName>
        <fullName evidence="1">Uncharacterized protein</fullName>
    </submittedName>
</protein>
<name>A0ABD0PKB5_CIRMR</name>
<evidence type="ECO:0000313" key="2">
    <source>
        <dbReference type="Proteomes" id="UP001529510"/>
    </source>
</evidence>
<gene>
    <name evidence="1" type="ORF">M9458_029809</name>
</gene>
<accession>A0ABD0PKB5</accession>
<reference evidence="1 2" key="1">
    <citation type="submission" date="2024-05" db="EMBL/GenBank/DDBJ databases">
        <title>Genome sequencing and assembly of Indian major carp, Cirrhinus mrigala (Hamilton, 1822).</title>
        <authorList>
            <person name="Mohindra V."/>
            <person name="Chowdhury L.M."/>
            <person name="Lal K."/>
            <person name="Jena J.K."/>
        </authorList>
    </citation>
    <scope>NUCLEOTIDE SEQUENCE [LARGE SCALE GENOMIC DNA]</scope>
    <source>
        <strain evidence="1">CM1030</strain>
        <tissue evidence="1">Blood</tissue>
    </source>
</reference>
<proteinExistence type="predicted"/>
<evidence type="ECO:0000313" key="1">
    <source>
        <dbReference type="EMBL" id="KAL0173841.1"/>
    </source>
</evidence>
<comment type="caution">
    <text evidence="1">The sequence shown here is derived from an EMBL/GenBank/DDBJ whole genome shotgun (WGS) entry which is preliminary data.</text>
</comment>
<organism evidence="1 2">
    <name type="scientific">Cirrhinus mrigala</name>
    <name type="common">Mrigala</name>
    <dbReference type="NCBI Taxonomy" id="683832"/>
    <lineage>
        <taxon>Eukaryota</taxon>
        <taxon>Metazoa</taxon>
        <taxon>Chordata</taxon>
        <taxon>Craniata</taxon>
        <taxon>Vertebrata</taxon>
        <taxon>Euteleostomi</taxon>
        <taxon>Actinopterygii</taxon>
        <taxon>Neopterygii</taxon>
        <taxon>Teleostei</taxon>
        <taxon>Ostariophysi</taxon>
        <taxon>Cypriniformes</taxon>
        <taxon>Cyprinidae</taxon>
        <taxon>Labeoninae</taxon>
        <taxon>Labeonini</taxon>
        <taxon>Cirrhinus</taxon>
    </lineage>
</organism>
<dbReference type="Proteomes" id="UP001529510">
    <property type="component" value="Unassembled WGS sequence"/>
</dbReference>
<dbReference type="AlphaFoldDB" id="A0ABD0PKB5"/>
<keyword evidence="2" id="KW-1185">Reference proteome</keyword>